<keyword evidence="5" id="KW-0227">DNA damage</keyword>
<evidence type="ECO:0000256" key="4">
    <source>
        <dbReference type="ARBA" id="ARBA00023242"/>
    </source>
</evidence>
<keyword evidence="4 5" id="KW-0539">Nucleus</keyword>
<dbReference type="Gene3D" id="1.25.10.10">
    <property type="entry name" value="Leucine-rich Repeat Variant"/>
    <property type="match status" value="2"/>
</dbReference>
<dbReference type="Proteomes" id="UP001151518">
    <property type="component" value="Unassembled WGS sequence"/>
</dbReference>
<comment type="function">
    <text evidence="5">Key component of the cytosolic iron-sulfur protein assembly (CIA) complex, a multiprotein complex that mediates the incorporation of iron-sulfur cluster into apoproteins specifically involved in DNA metabolism and genomic integrity. In the CIA complex, MMS19 acts as an adapter between early-acting CIA components and a subset of cellular target iron-sulfur proteins.</text>
</comment>
<dbReference type="EMBL" id="JANBTW010000020">
    <property type="protein sequence ID" value="KAJ2678528.1"/>
    <property type="molecule type" value="Genomic_DNA"/>
</dbReference>
<dbReference type="PANTHER" id="PTHR12891">
    <property type="entry name" value="DNA REPAIR/TRANSCRIPTION PROTEIN MET18/MMS19"/>
    <property type="match status" value="1"/>
</dbReference>
<dbReference type="Pfam" id="PF14500">
    <property type="entry name" value="MMS19_N"/>
    <property type="match status" value="1"/>
</dbReference>
<dbReference type="SUPFAM" id="SSF48371">
    <property type="entry name" value="ARM repeat"/>
    <property type="match status" value="1"/>
</dbReference>
<dbReference type="PANTHER" id="PTHR12891:SF0">
    <property type="entry name" value="MMS19 NUCLEOTIDE EXCISION REPAIR PROTEIN HOMOLOG"/>
    <property type="match status" value="1"/>
</dbReference>
<evidence type="ECO:0000256" key="5">
    <source>
        <dbReference type="RuleBase" id="RU367072"/>
    </source>
</evidence>
<comment type="caution">
    <text evidence="8">The sequence shown here is derived from an EMBL/GenBank/DDBJ whole genome shotgun (WGS) entry which is preliminary data.</text>
</comment>
<dbReference type="OrthoDB" id="342900at2759"/>
<dbReference type="GO" id="GO:0051604">
    <property type="term" value="P:protein maturation"/>
    <property type="evidence" value="ECO:0007669"/>
    <property type="project" value="UniProtKB-UniRule"/>
</dbReference>
<protein>
    <recommendedName>
        <fullName evidence="5">MMS19 nucleotide excision repair protein</fullName>
    </recommendedName>
</protein>
<evidence type="ECO:0000313" key="9">
    <source>
        <dbReference type="Proteomes" id="UP001151518"/>
    </source>
</evidence>
<dbReference type="GO" id="GO:0016226">
    <property type="term" value="P:iron-sulfur cluster assembly"/>
    <property type="evidence" value="ECO:0007669"/>
    <property type="project" value="UniProtKB-UniRule"/>
</dbReference>
<evidence type="ECO:0000259" key="6">
    <source>
        <dbReference type="Pfam" id="PF12460"/>
    </source>
</evidence>
<sequence>MNVQRLVDAYIIGLGDNSDNSSLLQALTESITSGHISLLELVQALGSYLASEEASRRSKGVNVLSDVLNNLPTQAIPSQATEKLIEFFCARLADATCVSGILTSINALLRLPSLTDKLTVGVLNALFRDVHVQSFQYSTRSTAYKLLEIVIQSHPEAVKAMGDDFVLGFAQMLDGEKDPRSLIVAFQIVPKIVGLVDVKNNAEDLFDVIFCYFPITFKHRDGDPSAISPDSLKTALRAALTCTPYFGGMSVKPLVNKTSATSPSVKVDAFETLTAGSRVYSPDDFKPELETLVEQIREDVVMAASEDVVNAALDTLEAIYGAISPAAPSPSSPGNRIADITENSSPLDFVLKEAVFQLTADEVKNPEQVGRILRAAARSSAYNCSIVSDAVIPIIVERLNNTDALTVRRELMDVLNYILSASCDVERKAECLDADKLNLLNIYRPETAVPVDNEHSFSHIVRLKGITLLILLPRFLDGNEAAVALQTLASAAIEHNEDENVNKEGAHLLVQLAQSKPEQIKSIVLPMFFGALRESMISIHKVTRLLNTLGAIGVATSDVLLTLLQGLASLVTSNDLASGHPALVVSTIRKVIEAVAAADRSTVNVFQELLALVVAPVSDWLVGMASTKKPLSDQLIAECAKAVVAVFSKLDAGIQAEKLKPLFDRFLPAITSTNESDLCPALPLFSAAVCSCWPQTNIPVDNIAAFVDGLVTASLATNSDVHRNACLEIVASIINKTKSSPARGDLVKAALKHYELADVDVSEPVVLLHHWVARALVNCNDSVGYTCISWLISQITQSSLLSRSAAEGFSIVLGDHNWAVTQATHGVFKLLSKQRFYTTVLPEITAAFNQTESDNVKANLLVVLTNVVQHTPKSVLMNGITETVPLLLSAIRLTDGDLKAASIRTITMIILETPETLNDDIVNSVIPLLLDSTVAGNKSNTVEVRRAAHSTLTLIPEKYSFSLMQPLRKNVVRALASARDDRKRLVRSDAVKAYNKWLKFGEE</sequence>
<comment type="subcellular location">
    <subcellularLocation>
        <location evidence="1 5">Nucleus</location>
    </subcellularLocation>
</comment>
<evidence type="ECO:0000313" key="8">
    <source>
        <dbReference type="EMBL" id="KAJ2678528.1"/>
    </source>
</evidence>
<dbReference type="InterPro" id="IPR016024">
    <property type="entry name" value="ARM-type_fold"/>
</dbReference>
<feature type="domain" description="MMS19 C-terminal" evidence="6">
    <location>
        <begin position="548"/>
        <end position="956"/>
    </location>
</feature>
<gene>
    <name evidence="8" type="ORF">GGI25_002322</name>
</gene>
<dbReference type="InterPro" id="IPR024687">
    <property type="entry name" value="MMS19_C"/>
</dbReference>
<evidence type="ECO:0000259" key="7">
    <source>
        <dbReference type="Pfam" id="PF14500"/>
    </source>
</evidence>
<keyword evidence="5" id="KW-0234">DNA repair</keyword>
<dbReference type="GO" id="GO:0006281">
    <property type="term" value="P:DNA repair"/>
    <property type="evidence" value="ECO:0007669"/>
    <property type="project" value="UniProtKB-UniRule"/>
</dbReference>
<evidence type="ECO:0000256" key="1">
    <source>
        <dbReference type="ARBA" id="ARBA00004123"/>
    </source>
</evidence>
<proteinExistence type="inferred from homology"/>
<dbReference type="Pfam" id="PF12460">
    <property type="entry name" value="MMS19_C"/>
    <property type="match status" value="1"/>
</dbReference>
<evidence type="ECO:0000256" key="2">
    <source>
        <dbReference type="ARBA" id="ARBA00009340"/>
    </source>
</evidence>
<comment type="similarity">
    <text evidence="2 5">Belongs to the MET18/MMS19 family.</text>
</comment>
<dbReference type="GO" id="GO:0005634">
    <property type="term" value="C:nucleus"/>
    <property type="evidence" value="ECO:0007669"/>
    <property type="project" value="UniProtKB-SubCell"/>
</dbReference>
<dbReference type="GO" id="GO:0097361">
    <property type="term" value="C:cytosolic [4Fe-4S] assembly targeting complex"/>
    <property type="evidence" value="ECO:0007669"/>
    <property type="project" value="UniProtKB-UniRule"/>
</dbReference>
<dbReference type="InterPro" id="IPR011989">
    <property type="entry name" value="ARM-like"/>
</dbReference>
<evidence type="ECO:0000256" key="3">
    <source>
        <dbReference type="ARBA" id="ARBA00022737"/>
    </source>
</evidence>
<accession>A0A9W8G9B3</accession>
<keyword evidence="3" id="KW-0677">Repeat</keyword>
<feature type="domain" description="MMS19 N-terminal" evidence="7">
    <location>
        <begin position="42"/>
        <end position="300"/>
    </location>
</feature>
<dbReference type="InterPro" id="IPR039920">
    <property type="entry name" value="MMS19"/>
</dbReference>
<reference evidence="8" key="1">
    <citation type="submission" date="2022-07" db="EMBL/GenBank/DDBJ databases">
        <title>Phylogenomic reconstructions and comparative analyses of Kickxellomycotina fungi.</title>
        <authorList>
            <person name="Reynolds N.K."/>
            <person name="Stajich J.E."/>
            <person name="Barry K."/>
            <person name="Grigoriev I.V."/>
            <person name="Crous P."/>
            <person name="Smith M.E."/>
        </authorList>
    </citation>
    <scope>NUCLEOTIDE SEQUENCE</scope>
    <source>
        <strain evidence="8">NRRL 3115</strain>
    </source>
</reference>
<name>A0A9W8G9B3_9FUNG</name>
<dbReference type="AlphaFoldDB" id="A0A9W8G9B3"/>
<organism evidence="8 9">
    <name type="scientific">Coemansia spiralis</name>
    <dbReference type="NCBI Taxonomy" id="417178"/>
    <lineage>
        <taxon>Eukaryota</taxon>
        <taxon>Fungi</taxon>
        <taxon>Fungi incertae sedis</taxon>
        <taxon>Zoopagomycota</taxon>
        <taxon>Kickxellomycotina</taxon>
        <taxon>Kickxellomycetes</taxon>
        <taxon>Kickxellales</taxon>
        <taxon>Kickxellaceae</taxon>
        <taxon>Coemansia</taxon>
    </lineage>
</organism>
<dbReference type="InterPro" id="IPR029240">
    <property type="entry name" value="MMS19_N"/>
</dbReference>